<gene>
    <name evidence="2" type="ORF">J2Z48_000849</name>
</gene>
<dbReference type="Proteomes" id="UP001238450">
    <property type="component" value="Unassembled WGS sequence"/>
</dbReference>
<feature type="domain" description="AB hydrolase-1" evidence="1">
    <location>
        <begin position="26"/>
        <end position="254"/>
    </location>
</feature>
<comment type="caution">
    <text evidence="2">The sequence shown here is derived from an EMBL/GenBank/DDBJ whole genome shotgun (WGS) entry which is preliminary data.</text>
</comment>
<protein>
    <submittedName>
        <fullName evidence="2">Pimeloyl-ACP methyl ester carboxylesterase</fullName>
    </submittedName>
</protein>
<proteinExistence type="predicted"/>
<evidence type="ECO:0000259" key="1">
    <source>
        <dbReference type="Pfam" id="PF00561"/>
    </source>
</evidence>
<dbReference type="AlphaFoldDB" id="A0AAJ1WPM8"/>
<reference evidence="2 3" key="1">
    <citation type="submission" date="2023-07" db="EMBL/GenBank/DDBJ databases">
        <title>Genomic Encyclopedia of Type Strains, Phase IV (KMG-IV): sequencing the most valuable type-strain genomes for metagenomic binning, comparative biology and taxonomic classification.</title>
        <authorList>
            <person name="Goeker M."/>
        </authorList>
    </citation>
    <scope>NUCLEOTIDE SEQUENCE [LARGE SCALE GENOMIC DNA]</scope>
    <source>
        <strain evidence="2 3">DSM 46876</strain>
    </source>
</reference>
<organism evidence="2 3">
    <name type="scientific">Croceifilum oryzae</name>
    <dbReference type="NCBI Taxonomy" id="1553429"/>
    <lineage>
        <taxon>Bacteria</taxon>
        <taxon>Bacillati</taxon>
        <taxon>Bacillota</taxon>
        <taxon>Bacilli</taxon>
        <taxon>Bacillales</taxon>
        <taxon>Thermoactinomycetaceae</taxon>
        <taxon>Croceifilum</taxon>
    </lineage>
</organism>
<dbReference type="Pfam" id="PF00561">
    <property type="entry name" value="Abhydrolase_1"/>
    <property type="match status" value="1"/>
</dbReference>
<evidence type="ECO:0000313" key="3">
    <source>
        <dbReference type="Proteomes" id="UP001238450"/>
    </source>
</evidence>
<dbReference type="PANTHER" id="PTHR42886">
    <property type="entry name" value="RE40534P-RELATED"/>
    <property type="match status" value="1"/>
</dbReference>
<dbReference type="SUPFAM" id="SSF53474">
    <property type="entry name" value="alpha/beta-Hydrolases"/>
    <property type="match status" value="1"/>
</dbReference>
<dbReference type="RefSeq" id="WP_307251308.1">
    <property type="nucleotide sequence ID" value="NZ_JAUSUV010000003.1"/>
</dbReference>
<name>A0AAJ1WPM8_9BACL</name>
<evidence type="ECO:0000313" key="2">
    <source>
        <dbReference type="EMBL" id="MDQ0416682.1"/>
    </source>
</evidence>
<dbReference type="EMBL" id="JAUSUV010000003">
    <property type="protein sequence ID" value="MDQ0416682.1"/>
    <property type="molecule type" value="Genomic_DNA"/>
</dbReference>
<dbReference type="InterPro" id="IPR000073">
    <property type="entry name" value="AB_hydrolase_1"/>
</dbReference>
<dbReference type="InterPro" id="IPR029058">
    <property type="entry name" value="AB_hydrolase_fold"/>
</dbReference>
<accession>A0AAJ1WPM8</accession>
<dbReference type="PANTHER" id="PTHR42886:SF29">
    <property type="entry name" value="PUMMELIG, ISOFORM A"/>
    <property type="match status" value="1"/>
</dbReference>
<dbReference type="Gene3D" id="3.40.50.1820">
    <property type="entry name" value="alpha/beta hydrolase"/>
    <property type="match status" value="1"/>
</dbReference>
<keyword evidence="3" id="KW-1185">Reference proteome</keyword>
<sequence>MESNLPFSSLYSVANIHRHENKKCCFVFVHGFSESGVCWDDIIIPIKGRANFVSYDCVGHGNNAYLWEQASFQAYVHQLDELVSYLKEKECFQKIVLVGHSQGAAIVAQYSIQSLENVDGLILISPFFYIGEPLGALWSNFLQLVEQGEVRRFWDVNSSLLLGPRSESWSQFREVSIQERLNFFTKEQLMVLINALLHIQVTGDISTLKNKPMYLIHGQYDLMFPNYYSKEIQKQVLEAEYMEVEGANHLLIELESEVYQVMLKMMKDIT</sequence>